<keyword evidence="4" id="KW-0206">Cytoskeleton</keyword>
<dbReference type="InterPro" id="IPR040193">
    <property type="entry name" value="EFHC1/EFHC2/EFHB"/>
</dbReference>
<feature type="domain" description="DM10" evidence="6">
    <location>
        <begin position="497"/>
        <end position="627"/>
    </location>
</feature>
<dbReference type="EMBL" id="OB794554">
    <property type="protein sequence ID" value="CAD7430589.1"/>
    <property type="molecule type" value="Genomic_DNA"/>
</dbReference>
<dbReference type="AlphaFoldDB" id="A0A7R9ECS3"/>
<evidence type="ECO:0000259" key="6">
    <source>
        <dbReference type="PROSITE" id="PS51336"/>
    </source>
</evidence>
<accession>A0A7R9ECS3</accession>
<organism evidence="7">
    <name type="scientific">Timema monikensis</name>
    <dbReference type="NCBI Taxonomy" id="170555"/>
    <lineage>
        <taxon>Eukaryota</taxon>
        <taxon>Metazoa</taxon>
        <taxon>Ecdysozoa</taxon>
        <taxon>Arthropoda</taxon>
        <taxon>Hexapoda</taxon>
        <taxon>Insecta</taxon>
        <taxon>Pterygota</taxon>
        <taxon>Neoptera</taxon>
        <taxon>Polyneoptera</taxon>
        <taxon>Phasmatodea</taxon>
        <taxon>Timematodea</taxon>
        <taxon>Timematoidea</taxon>
        <taxon>Timematidae</taxon>
        <taxon>Timema</taxon>
    </lineage>
</organism>
<evidence type="ECO:0000256" key="4">
    <source>
        <dbReference type="ARBA" id="ARBA00023212"/>
    </source>
</evidence>
<name>A0A7R9ECS3_9NEOP</name>
<protein>
    <recommendedName>
        <fullName evidence="6">DM10 domain-containing protein</fullName>
    </recommendedName>
</protein>
<dbReference type="FunFam" id="2.30.29.170:FF:000001">
    <property type="entry name" value="EF-hand domain containing 1"/>
    <property type="match status" value="1"/>
</dbReference>
<sequence length="843" mass="97294">MFPCGGGKKGGNKEQKEGRRLALSKLSEKLKPGIGGSPLPWSRPNKYPSIYARAEAPELPAWIVFDKQVLCFDAYFQETVQEQRYTHLVRKCKIYFYLEDGTVQVVEPKVANSGIPQGTLISRQRIPFPAPRDSDFYDMINFNVNREVELFGRVFKITNCDRFTRVFLNRMGIAVPDPVNSPSDPYSVERDKLADRMLAKHPNNAVDTLRQFLAHDRQVLRFYGYWDDRESLHGLLHNLEIYYYLSDDTMEIKEVIPPNSGRDAGYMFMRRAKLRKTYTSLPQPGWDSRFTVLNVISSGFVKGRYISDPLNCGQERAEYYKDSDLTLGAAINVFGRQVMITDCDPFTKEYFRAKYGLGMFTSPFLSPLPDDFTAAERPLSADQVQHTKPPPPLLPPYNGFGTYEDSAANCKNMIPVPPNRDFTKFIQKDSFRIVNLSNKKGFYDLRIQAFPLNFKAKIFSRPLPNGDNLKARTLLQLLVSCKVLLMSPLYPSRQGLDSHILRFRAEMLGGSPADHSRHFIISYYLSDDTIAVFEQPRANTGTRRFLSGWSLAMSRTKVDSSSLCFHCGPFISRRKIFRPNQDLFGSEAPECYNHEDFYIGNTLELHRFRFRLVDADEYALRYMELNSQEFPKSNIRLILLKLRDVLRSMYKQFVCDYLRTQPRWDQGLISYSNMKEVLRRILCNNITDQEILTLGRHYNAREPSDKHTRAMLRSIVHTELTRYLFKDLDRLQENLRHKDPERKGYLPRGAIYSLCRASLPVDRDLLNAVLDTIDKNEACEYNYNDLLSFLDSKVCPAPAALPINTKYEFSLMAETTDNHVTWVDFTRLLKDLDLESTVTEQSG</sequence>
<evidence type="ECO:0000313" key="7">
    <source>
        <dbReference type="EMBL" id="CAD7430589.1"/>
    </source>
</evidence>
<feature type="domain" description="DM10" evidence="6">
    <location>
        <begin position="216"/>
        <end position="355"/>
    </location>
</feature>
<evidence type="ECO:0000256" key="3">
    <source>
        <dbReference type="ARBA" id="ARBA00022737"/>
    </source>
</evidence>
<gene>
    <name evidence="7" type="ORF">TMSB3V08_LOCUS7343</name>
</gene>
<dbReference type="PROSITE" id="PS51336">
    <property type="entry name" value="DM10"/>
    <property type="match status" value="3"/>
</dbReference>
<dbReference type="GO" id="GO:0005930">
    <property type="term" value="C:axoneme"/>
    <property type="evidence" value="ECO:0007669"/>
    <property type="project" value="UniProtKB-SubCell"/>
</dbReference>
<dbReference type="PANTHER" id="PTHR12086:SF11">
    <property type="entry name" value="EF-HAND DOMAIN-CONTAINING FAMILY MEMBER C2"/>
    <property type="match status" value="1"/>
</dbReference>
<evidence type="ECO:0000256" key="5">
    <source>
        <dbReference type="ARBA" id="ARBA00023273"/>
    </source>
</evidence>
<comment type="subcellular location">
    <subcellularLocation>
        <location evidence="1">Cytoplasm</location>
        <location evidence="1">Cytoskeleton</location>
        <location evidence="1">Cilium axoneme</location>
    </subcellularLocation>
</comment>
<evidence type="ECO:0000256" key="2">
    <source>
        <dbReference type="ARBA" id="ARBA00022490"/>
    </source>
</evidence>
<keyword evidence="2" id="KW-0963">Cytoplasm</keyword>
<dbReference type="GO" id="GO:0005874">
    <property type="term" value="C:microtubule"/>
    <property type="evidence" value="ECO:0007669"/>
    <property type="project" value="TreeGrafter"/>
</dbReference>
<keyword evidence="3" id="KW-0677">Repeat</keyword>
<dbReference type="InterPro" id="IPR006602">
    <property type="entry name" value="DM10_dom"/>
</dbReference>
<reference evidence="7" key="1">
    <citation type="submission" date="2020-11" db="EMBL/GenBank/DDBJ databases">
        <authorList>
            <person name="Tran Van P."/>
        </authorList>
    </citation>
    <scope>NUCLEOTIDE SEQUENCE</scope>
</reference>
<dbReference type="GO" id="GO:0010975">
    <property type="term" value="P:regulation of neuron projection development"/>
    <property type="evidence" value="ECO:0007669"/>
    <property type="project" value="TreeGrafter"/>
</dbReference>
<dbReference type="FunFam" id="2.30.29.170:FF:000004">
    <property type="entry name" value="EF-hand domain containing 2"/>
    <property type="match status" value="1"/>
</dbReference>
<dbReference type="PANTHER" id="PTHR12086">
    <property type="entry name" value="EF-HAND DOMAIN C-TERMINAL CONTAINING PROTEIN"/>
    <property type="match status" value="1"/>
</dbReference>
<dbReference type="Gene3D" id="2.30.29.170">
    <property type="match status" value="3"/>
</dbReference>
<proteinExistence type="predicted"/>
<dbReference type="SMART" id="SM00676">
    <property type="entry name" value="DM10"/>
    <property type="match status" value="3"/>
</dbReference>
<evidence type="ECO:0000256" key="1">
    <source>
        <dbReference type="ARBA" id="ARBA00004430"/>
    </source>
</evidence>
<keyword evidence="5" id="KW-0966">Cell projection</keyword>
<dbReference type="Pfam" id="PF06565">
    <property type="entry name" value="DM10_dom"/>
    <property type="match status" value="3"/>
</dbReference>
<feature type="domain" description="DM10" evidence="6">
    <location>
        <begin position="66"/>
        <end position="172"/>
    </location>
</feature>